<accession>A0A979FIB7</accession>
<feature type="region of interest" description="Disordered" evidence="1">
    <location>
        <begin position="1"/>
        <end position="23"/>
    </location>
</feature>
<feature type="region of interest" description="Disordered" evidence="1">
    <location>
        <begin position="457"/>
        <end position="514"/>
    </location>
</feature>
<feature type="compositionally biased region" description="Polar residues" evidence="1">
    <location>
        <begin position="1743"/>
        <end position="1757"/>
    </location>
</feature>
<dbReference type="KEGG" id="hazt:108682537"/>
<dbReference type="GO" id="GO:0016791">
    <property type="term" value="F:phosphatase activity"/>
    <property type="evidence" value="ECO:0007669"/>
    <property type="project" value="InterPro"/>
</dbReference>
<feature type="region of interest" description="Disordered" evidence="1">
    <location>
        <begin position="1276"/>
        <end position="1316"/>
    </location>
</feature>
<dbReference type="Pfam" id="PF23040">
    <property type="entry name" value="PH_SSH1-like_1st"/>
    <property type="match status" value="2"/>
</dbReference>
<feature type="compositionally biased region" description="Basic and acidic residues" evidence="1">
    <location>
        <begin position="1194"/>
        <end position="1205"/>
    </location>
</feature>
<evidence type="ECO:0000313" key="4">
    <source>
        <dbReference type="RefSeq" id="XP_047736438.1"/>
    </source>
</evidence>
<feature type="region of interest" description="Disordered" evidence="1">
    <location>
        <begin position="1176"/>
        <end position="1236"/>
    </location>
</feature>
<feature type="region of interest" description="Disordered" evidence="1">
    <location>
        <begin position="1795"/>
        <end position="1894"/>
    </location>
</feature>
<feature type="compositionally biased region" description="Polar residues" evidence="1">
    <location>
        <begin position="1211"/>
        <end position="1222"/>
    </location>
</feature>
<dbReference type="InterPro" id="IPR043588">
    <property type="entry name" value="SSH-N"/>
</dbReference>
<evidence type="ECO:0000256" key="1">
    <source>
        <dbReference type="SAM" id="MobiDB-lite"/>
    </source>
</evidence>
<feature type="compositionally biased region" description="Basic and acidic residues" evidence="1">
    <location>
        <begin position="1676"/>
        <end position="1686"/>
    </location>
</feature>
<reference evidence="4" key="1">
    <citation type="submission" date="2025-08" db="UniProtKB">
        <authorList>
            <consortium name="RefSeq"/>
        </authorList>
    </citation>
    <scope>IDENTIFICATION</scope>
    <source>
        <tissue evidence="4">Whole organism</tissue>
    </source>
</reference>
<feature type="compositionally biased region" description="Basic and acidic residues" evidence="1">
    <location>
        <begin position="348"/>
        <end position="359"/>
    </location>
</feature>
<organism evidence="3 4">
    <name type="scientific">Hyalella azteca</name>
    <name type="common">Amphipod</name>
    <dbReference type="NCBI Taxonomy" id="294128"/>
    <lineage>
        <taxon>Eukaryota</taxon>
        <taxon>Metazoa</taxon>
        <taxon>Ecdysozoa</taxon>
        <taxon>Arthropoda</taxon>
        <taxon>Crustacea</taxon>
        <taxon>Multicrustacea</taxon>
        <taxon>Malacostraca</taxon>
        <taxon>Eumalacostraca</taxon>
        <taxon>Peracarida</taxon>
        <taxon>Amphipoda</taxon>
        <taxon>Senticaudata</taxon>
        <taxon>Talitrida</taxon>
        <taxon>Talitroidea</taxon>
        <taxon>Hyalellidae</taxon>
        <taxon>Hyalella</taxon>
    </lineage>
</organism>
<feature type="compositionally biased region" description="Low complexity" evidence="1">
    <location>
        <begin position="194"/>
        <end position="204"/>
    </location>
</feature>
<feature type="compositionally biased region" description="Low complexity" evidence="1">
    <location>
        <begin position="9"/>
        <end position="23"/>
    </location>
</feature>
<dbReference type="Proteomes" id="UP000694843">
    <property type="component" value="Unplaced"/>
</dbReference>
<dbReference type="RefSeq" id="XP_047736438.1">
    <property type="nucleotide sequence ID" value="XM_047880482.1"/>
</dbReference>
<dbReference type="GO" id="GO:0003779">
    <property type="term" value="F:actin binding"/>
    <property type="evidence" value="ECO:0007669"/>
    <property type="project" value="InterPro"/>
</dbReference>
<feature type="compositionally biased region" description="Pro residues" evidence="1">
    <location>
        <begin position="1763"/>
        <end position="1773"/>
    </location>
</feature>
<feature type="compositionally biased region" description="Polar residues" evidence="1">
    <location>
        <begin position="967"/>
        <end position="990"/>
    </location>
</feature>
<feature type="compositionally biased region" description="Basic residues" evidence="1">
    <location>
        <begin position="480"/>
        <end position="493"/>
    </location>
</feature>
<dbReference type="OrthoDB" id="5779068at2759"/>
<feature type="compositionally biased region" description="Polar residues" evidence="1">
    <location>
        <begin position="1801"/>
        <end position="1823"/>
    </location>
</feature>
<feature type="compositionally biased region" description="Polar residues" evidence="1">
    <location>
        <begin position="1435"/>
        <end position="1446"/>
    </location>
</feature>
<feature type="region of interest" description="Disordered" evidence="1">
    <location>
        <begin position="967"/>
        <end position="994"/>
    </location>
</feature>
<feature type="region of interest" description="Disordered" evidence="1">
    <location>
        <begin position="1368"/>
        <end position="1485"/>
    </location>
</feature>
<feature type="region of interest" description="Disordered" evidence="1">
    <location>
        <begin position="332"/>
        <end position="368"/>
    </location>
</feature>
<feature type="compositionally biased region" description="Polar residues" evidence="1">
    <location>
        <begin position="494"/>
        <end position="506"/>
    </location>
</feature>
<dbReference type="PANTHER" id="PTHR45864">
    <property type="entry name" value="SLINGSHOT PROTEIN PHOSPHATASE HOMOLOG"/>
    <property type="match status" value="1"/>
</dbReference>
<feature type="compositionally biased region" description="Polar residues" evidence="1">
    <location>
        <begin position="1378"/>
        <end position="1389"/>
    </location>
</feature>
<feature type="region of interest" description="Disordered" evidence="1">
    <location>
        <begin position="1657"/>
        <end position="1773"/>
    </location>
</feature>
<evidence type="ECO:0000259" key="2">
    <source>
        <dbReference type="Pfam" id="PF23040"/>
    </source>
</evidence>
<feature type="compositionally biased region" description="Low complexity" evidence="1">
    <location>
        <begin position="1575"/>
        <end position="1588"/>
    </location>
</feature>
<feature type="domain" description="Slingshot N-terminal" evidence="2">
    <location>
        <begin position="377"/>
        <end position="424"/>
    </location>
</feature>
<feature type="compositionally biased region" description="Basic and acidic residues" evidence="1">
    <location>
        <begin position="1368"/>
        <end position="1377"/>
    </location>
</feature>
<dbReference type="GeneID" id="108682537"/>
<dbReference type="InterPro" id="IPR043587">
    <property type="entry name" value="Phosphatase_SSH-like"/>
</dbReference>
<feature type="region of interest" description="Disordered" evidence="1">
    <location>
        <begin position="874"/>
        <end position="896"/>
    </location>
</feature>
<feature type="region of interest" description="Disordered" evidence="1">
    <location>
        <begin position="1575"/>
        <end position="1600"/>
    </location>
</feature>
<feature type="region of interest" description="Disordered" evidence="1">
    <location>
        <begin position="543"/>
        <end position="577"/>
    </location>
</feature>
<gene>
    <name evidence="4" type="primary">LOC108682537</name>
</gene>
<feature type="region of interest" description="Disordered" evidence="1">
    <location>
        <begin position="194"/>
        <end position="255"/>
    </location>
</feature>
<protein>
    <submittedName>
        <fullName evidence="4">Uncharacterized protein LOC108682537</fullName>
    </submittedName>
</protein>
<feature type="compositionally biased region" description="Polar residues" evidence="1">
    <location>
        <begin position="1835"/>
        <end position="1851"/>
    </location>
</feature>
<feature type="region of interest" description="Disordered" evidence="1">
    <location>
        <begin position="713"/>
        <end position="825"/>
    </location>
</feature>
<proteinExistence type="predicted"/>
<feature type="compositionally biased region" description="Basic and acidic residues" evidence="1">
    <location>
        <begin position="1458"/>
        <end position="1479"/>
    </location>
</feature>
<keyword evidence="3" id="KW-1185">Reference proteome</keyword>
<name>A0A979FIB7_HYAAZ</name>
<dbReference type="GO" id="GO:0030837">
    <property type="term" value="P:negative regulation of actin filament polymerization"/>
    <property type="evidence" value="ECO:0007669"/>
    <property type="project" value="InterPro"/>
</dbReference>
<feature type="compositionally biased region" description="Low complexity" evidence="1">
    <location>
        <begin position="1664"/>
        <end position="1675"/>
    </location>
</feature>
<sequence length="1894" mass="203094">MALVTVQRSPSAGSSPPSSEYGGSFISQEEEMAEHSRNLSEYYFAVKGFGVLLPHSECSKRVGGVGRVGSGSSLSVGRQRTSHSRMALPSQDIQTHLQAMLNILHPGHTLQMAVRLESVHGGRVRYLSVVSCVGRSDQQEAALIGTDLIIVPKDGKKSHRNSPCSARIAKTNVGCLQNVSGSLTNLLDSSLIASGSSKNASGSSQDLSFSPQNRRDSNKNVSQESYNVGDVSDVESDSSKNSHIPIEDWESGRDETDMCIKSPSLLSTDVTSPVEITSPKLPCSSELSAQDGDLNAFTTLSGIKYPEGSKMCSSMSSIDVVNVDEEVQRTCGEVDGAGNNDGDMSVRGSDDVRTAREDGAGNDEEGGRHIGGGGVLKMTVGLVMALLADTHITLDGDGGFSVTSAGKTHIFKPITVQAMWGCVDEAVGCVDEAVGCVDEAGILDASRQRHNALWRSHSETNLQQPPTSPRDGVSPSSPKRLTHKERLQKRATGRRSQPIGSCQPRISDSEKTVAGLSHSSAGLNIPKFVPPVWDLVSSPTPGRGINSPSVGEEHSSILPPSVGFSSHFRDRSPPAENSVLDNRVEGVESYVRKFMYNEEVCQGLQHSQSSSSHLYSYADPCALSCTFPDADLGTDHGAVPYADRDTVLSADHGAVSYADRDPVHSSDHGAVSYADRDTVHSADPSTVHSSVPTSDPVSFASSKYLDYVQQNDKYPRLGGQDGDGGMSYFEGSEGDSRESLPPIGGRRPKSWSPDDRITSHLFPSTPCADGVGSSSGEEGGCGGRGRRRSGSLDLRTPSDLQRYRPFNADGDCIDSPPVMRSASTGGSVEGLSPLYLAQGGSVRGQLPQYLQLSSSVKDRITEFETVSGKATDVDTAPTISTSTRESPAAHLKSSLDGEVNKNLSPYYSSTSSPAPLLTFNASASCDDLQSSDVVEIPLSATEEVVPYDPLTVKIKAAQMMKRRANITQTAHRNQRPVPSTSRLLPQTGGSDTVLLPHEQDMRSSSKWGLSQENRHPCVIVPNESITWKSGKVKRQKQDFEEMTKSSDSMRGFISSTSIHDGDMAGMKPSTSLNTLNYISLDGTEDESCTDEVMDAHLIVRSKSLKDSRVRSRTCDPFSNDVDRVFAHEEKNSGASGEVDRCSPSRNNSWGSFDSAVVLENKERYLPSRQSSWGSCDTRVTGAYPSRNNSMGKFDSTRRPPDDKVIGEGVVSNHSYSSQSPRTRYNRNDGRVSQETPTSLSRICSFGGSASHRVDVGIVSSYSSDQLNCAAGYAKPVLSPSTKETSTSRDWESQVSSDALDDSLSKNSTIHLPPPSKMFRAATETELDSEISPENTPLEMMSVQSSSSLGHFKTPGVFRNSIDIRLKPSELSRSRSHCDTTTASSANNSDIGVEPLTGIRGQAVDDHGSGSSPSPPSESLLALRSIDLPGADDSRGNISKQTSSLNNVLVPGTVRQQRQRLESKLHDANDNNKELERCPDEPSNESCPQTNLLSSCSVGACGSAESPLKKGLKINRSLSEKRAKFENRRHVGRVKKLTQDLEEISAGQELDSLKINRSPAGEVRDCKMSTLRQRSLSLERLSTSPTSTKSPPPPSSPDSPLDQIVEQALAQARKLEKDASESSQESTDEISVKSLVGIYENPNFSAESKLTTRRIKPIKDGDASNNINNNFYINNNDKIRPRADSAGEKYLPPVPQRKSSLDISVRSSSQPPRSPLKPPTVGAGLRNSREGSSGDGNHFFGRGLSSSPSSNFLQGSNNKLGCGPPSPKLPPGCPKPLQSFGSCSFRRNENKNHIFLRGNANVGDNRTRSASGYSLTGSKSSPMLSKSGLMAEMGSGLTSGPKGSSGFSTSLMGGSGPSSSPKGRPQACSTEMRRRKEQGKTHPLSRLPSRETGLP</sequence>
<feature type="domain" description="Slingshot N-terminal" evidence="2">
    <location>
        <begin position="96"/>
        <end position="148"/>
    </location>
</feature>
<dbReference type="PANTHER" id="PTHR45864:SF2">
    <property type="entry name" value="PROTEIN PHOSPHATASE SLINGSHOT"/>
    <property type="match status" value="1"/>
</dbReference>
<feature type="compositionally biased region" description="Low complexity" evidence="1">
    <location>
        <begin position="1408"/>
        <end position="1424"/>
    </location>
</feature>
<feature type="compositionally biased region" description="Basic and acidic residues" evidence="1">
    <location>
        <begin position="1870"/>
        <end position="1879"/>
    </location>
</feature>
<evidence type="ECO:0000313" key="3">
    <source>
        <dbReference type="Proteomes" id="UP000694843"/>
    </source>
</evidence>